<dbReference type="Pfam" id="PF08241">
    <property type="entry name" value="Methyltransf_11"/>
    <property type="match status" value="1"/>
</dbReference>
<dbReference type="InterPro" id="IPR050447">
    <property type="entry name" value="Erg6_SMT_methyltransf"/>
</dbReference>
<dbReference type="InterPro" id="IPR025774">
    <property type="entry name" value="PiNMT-like"/>
</dbReference>
<dbReference type="EMBL" id="KV784383">
    <property type="protein sequence ID" value="OEU07966.1"/>
    <property type="molecule type" value="Genomic_DNA"/>
</dbReference>
<evidence type="ECO:0000256" key="2">
    <source>
        <dbReference type="ARBA" id="ARBA00022679"/>
    </source>
</evidence>
<dbReference type="Proteomes" id="UP000095751">
    <property type="component" value="Unassembled WGS sequence"/>
</dbReference>
<evidence type="ECO:0000313" key="8">
    <source>
        <dbReference type="Proteomes" id="UP000095751"/>
    </source>
</evidence>
<feature type="region of interest" description="SAM motif I" evidence="4">
    <location>
        <begin position="173"/>
        <end position="182"/>
    </location>
</feature>
<dbReference type="GO" id="GO:0032259">
    <property type="term" value="P:methylation"/>
    <property type="evidence" value="ECO:0007669"/>
    <property type="project" value="UniProtKB-UniRule"/>
</dbReference>
<accession>A0A1E7EQ95</accession>
<dbReference type="CDD" id="cd02440">
    <property type="entry name" value="AdoMet_MTases"/>
    <property type="match status" value="1"/>
</dbReference>
<dbReference type="FunCoup" id="A0A1E7EQ95">
    <property type="interactions" value="8"/>
</dbReference>
<dbReference type="FunFam" id="3.40.50.150:FF:000669">
    <property type="entry name" value="Cyanobacterial-type MPBQ/MSBQ methyltransferase"/>
    <property type="match status" value="1"/>
</dbReference>
<dbReference type="Gene3D" id="3.40.50.150">
    <property type="entry name" value="Vaccinia Virus protein VP39"/>
    <property type="match status" value="1"/>
</dbReference>
<evidence type="ECO:0000256" key="1">
    <source>
        <dbReference type="ARBA" id="ARBA00022603"/>
    </source>
</evidence>
<dbReference type="PROSITE" id="PS51257">
    <property type="entry name" value="PROKAR_LIPOPROTEIN"/>
    <property type="match status" value="1"/>
</dbReference>
<evidence type="ECO:0000313" key="7">
    <source>
        <dbReference type="EMBL" id="OEU07966.1"/>
    </source>
</evidence>
<gene>
    <name evidence="7" type="primary">VTE3</name>
    <name evidence="7" type="ORF">FRACYDRAFT_277748</name>
</gene>
<dbReference type="KEGG" id="fcy:FRACYDRAFT_277748"/>
<keyword evidence="5" id="KW-0732">Signal</keyword>
<dbReference type="PANTHER" id="PTHR44068:SF11">
    <property type="entry name" value="GERANYL DIPHOSPHATE 2-C-METHYLTRANSFERASE"/>
    <property type="match status" value="1"/>
</dbReference>
<feature type="region of interest" description="SAM motif III" evidence="4">
    <location>
        <begin position="265"/>
        <end position="274"/>
    </location>
</feature>
<name>A0A1E7EQ95_9STRA</name>
<dbReference type="InterPro" id="IPR013216">
    <property type="entry name" value="Methyltransf_11"/>
</dbReference>
<feature type="chain" id="PRO_5009192107" evidence="5">
    <location>
        <begin position="22"/>
        <end position="392"/>
    </location>
</feature>
<evidence type="ECO:0000259" key="6">
    <source>
        <dbReference type="Pfam" id="PF08241"/>
    </source>
</evidence>
<reference evidence="7 8" key="1">
    <citation type="submission" date="2016-09" db="EMBL/GenBank/DDBJ databases">
        <title>Extensive genetic diversity and differential bi-allelic expression allows diatom success in the polar Southern Ocean.</title>
        <authorList>
            <consortium name="DOE Joint Genome Institute"/>
            <person name="Mock T."/>
            <person name="Otillar R.P."/>
            <person name="Strauss J."/>
            <person name="Dupont C."/>
            <person name="Frickenhaus S."/>
            <person name="Maumus F."/>
            <person name="Mcmullan M."/>
            <person name="Sanges R."/>
            <person name="Schmutz J."/>
            <person name="Toseland A."/>
            <person name="Valas R."/>
            <person name="Veluchamy A."/>
            <person name="Ward B.J."/>
            <person name="Allen A."/>
            <person name="Barry K."/>
            <person name="Falciatore A."/>
            <person name="Ferrante M."/>
            <person name="Fortunato A.E."/>
            <person name="Gloeckner G."/>
            <person name="Gruber A."/>
            <person name="Hipkin R."/>
            <person name="Janech M."/>
            <person name="Kroth P."/>
            <person name="Leese F."/>
            <person name="Lindquist E."/>
            <person name="Lyon B.R."/>
            <person name="Martin J."/>
            <person name="Mayer C."/>
            <person name="Parker M."/>
            <person name="Quesneville H."/>
            <person name="Raymond J."/>
            <person name="Uhlig C."/>
            <person name="Valentin K.U."/>
            <person name="Worden A.Z."/>
            <person name="Armbrust E.V."/>
            <person name="Bowler C."/>
            <person name="Green B."/>
            <person name="Moulton V."/>
            <person name="Van Oosterhout C."/>
            <person name="Grigoriev I."/>
        </authorList>
    </citation>
    <scope>NUCLEOTIDE SEQUENCE [LARGE SCALE GENOMIC DNA]</scope>
    <source>
        <strain evidence="7 8">CCMP1102</strain>
    </source>
</reference>
<dbReference type="PROSITE" id="PS51581">
    <property type="entry name" value="SAM_GTMT"/>
    <property type="match status" value="1"/>
</dbReference>
<evidence type="ECO:0000256" key="4">
    <source>
        <dbReference type="PROSITE-ProRule" id="PRU00914"/>
    </source>
</evidence>
<comment type="similarity">
    <text evidence="4">Belongs to the class I-like SAM-binding methyltransferase superfamily. gTMT family.</text>
</comment>
<dbReference type="OrthoDB" id="8300214at2759"/>
<feature type="domain" description="Methyltransferase type 11" evidence="6">
    <location>
        <begin position="174"/>
        <end position="274"/>
    </location>
</feature>
<evidence type="ECO:0000256" key="3">
    <source>
        <dbReference type="ARBA" id="ARBA00022691"/>
    </source>
</evidence>
<keyword evidence="3 4" id="KW-0949">S-adenosyl-L-methionine</keyword>
<dbReference type="AlphaFoldDB" id="A0A1E7EQ95"/>
<keyword evidence="8" id="KW-1185">Reference proteome</keyword>
<keyword evidence="1 4" id="KW-0489">Methyltransferase</keyword>
<protein>
    <submittedName>
        <fullName evidence="7">MPBQ/MSBQ methyltransferase</fullName>
    </submittedName>
</protein>
<dbReference type="InterPro" id="IPR029063">
    <property type="entry name" value="SAM-dependent_MTases_sf"/>
</dbReference>
<dbReference type="PANTHER" id="PTHR44068">
    <property type="entry name" value="ZGC:194242"/>
    <property type="match status" value="1"/>
</dbReference>
<dbReference type="SUPFAM" id="SSF53335">
    <property type="entry name" value="S-adenosyl-L-methionine-dependent methyltransferases"/>
    <property type="match status" value="1"/>
</dbReference>
<dbReference type="InParanoid" id="A0A1E7EQ95"/>
<evidence type="ECO:0000256" key="5">
    <source>
        <dbReference type="SAM" id="SignalP"/>
    </source>
</evidence>
<proteinExistence type="inferred from homology"/>
<keyword evidence="2 4" id="KW-0808">Transferase</keyword>
<sequence length="392" mass="43928">MKLFLLSVAVVLVSCSYDVDGFATTQGAGAKYATTTNQRSSSPAVIGSTPVVTSSSSSTQLSMVASPTTILPKIAVKAAVVVLSAAMASTGFVKLFLDKPSRTYGSGTVAQEYDEWTEEGILEYYWGEHIHLGYYGPDVKYRWKPLKDAQYAFIDEMMKFGGIDPAVDGKAKVLDVGCGFGGTSRYLARALGPESSVTAITLSPKQVERAKELAIEQDTPNVKFMVEDALEMPSFPDNSFDIVWACESGEHMPDKKKYIDQMMRVLKPGGKFVMATWCQRDDRKNPLDKRDKRDLQYLYEEWTHPYFISKEAYAELIAETGVMNKATTADWVKETIATWRHTILKGIKDPWGFIFKPKKYIKTLRDAYCIERMHRAFKRGLMEYGMLTATKK</sequence>
<comment type="caution">
    <text evidence="4">Lacks conserved residue(s) required for the propagation of feature annotation.</text>
</comment>
<organism evidence="7 8">
    <name type="scientific">Fragilariopsis cylindrus CCMP1102</name>
    <dbReference type="NCBI Taxonomy" id="635003"/>
    <lineage>
        <taxon>Eukaryota</taxon>
        <taxon>Sar</taxon>
        <taxon>Stramenopiles</taxon>
        <taxon>Ochrophyta</taxon>
        <taxon>Bacillariophyta</taxon>
        <taxon>Bacillariophyceae</taxon>
        <taxon>Bacillariophycidae</taxon>
        <taxon>Bacillariales</taxon>
        <taxon>Bacillariaceae</taxon>
        <taxon>Fragilariopsis</taxon>
    </lineage>
</organism>
<feature type="signal peptide" evidence="5">
    <location>
        <begin position="1"/>
        <end position="21"/>
    </location>
</feature>
<dbReference type="GO" id="GO:0008757">
    <property type="term" value="F:S-adenosylmethionine-dependent methyltransferase activity"/>
    <property type="evidence" value="ECO:0007669"/>
    <property type="project" value="InterPro"/>
</dbReference>